<protein>
    <submittedName>
        <fullName evidence="2">Uncharacterized protein</fullName>
    </submittedName>
</protein>
<accession>A0A0B1TD09</accession>
<feature type="compositionally biased region" description="Low complexity" evidence="1">
    <location>
        <begin position="103"/>
        <end position="113"/>
    </location>
</feature>
<reference evidence="2 3" key="1">
    <citation type="submission" date="2014-03" db="EMBL/GenBank/DDBJ databases">
        <title>Draft genome of the hookworm Oesophagostomum dentatum.</title>
        <authorList>
            <person name="Mitreva M."/>
        </authorList>
    </citation>
    <scope>NUCLEOTIDE SEQUENCE [LARGE SCALE GENOMIC DNA]</scope>
    <source>
        <strain evidence="2 3">OD-Hann</strain>
    </source>
</reference>
<dbReference type="OrthoDB" id="10521106at2759"/>
<dbReference type="Proteomes" id="UP000053660">
    <property type="component" value="Unassembled WGS sequence"/>
</dbReference>
<keyword evidence="3" id="KW-1185">Reference proteome</keyword>
<sequence>MITLKKRPLLSKPKAVVADSDSEEEQADKKRLPVVSKNFKIPWRKGKIKNDSADFFVLDTVGDTAEASPEPTPSADIVEESCTPKPVPEPAPIQIDENVQKTSSSSLHPSKSL</sequence>
<dbReference type="AlphaFoldDB" id="A0A0B1TD09"/>
<feature type="region of interest" description="Disordered" evidence="1">
    <location>
        <begin position="1"/>
        <end position="29"/>
    </location>
</feature>
<feature type="region of interest" description="Disordered" evidence="1">
    <location>
        <begin position="62"/>
        <end position="113"/>
    </location>
</feature>
<organism evidence="2 3">
    <name type="scientific">Oesophagostomum dentatum</name>
    <name type="common">Nodular worm</name>
    <dbReference type="NCBI Taxonomy" id="61180"/>
    <lineage>
        <taxon>Eukaryota</taxon>
        <taxon>Metazoa</taxon>
        <taxon>Ecdysozoa</taxon>
        <taxon>Nematoda</taxon>
        <taxon>Chromadorea</taxon>
        <taxon>Rhabditida</taxon>
        <taxon>Rhabditina</taxon>
        <taxon>Rhabditomorpha</taxon>
        <taxon>Strongyloidea</taxon>
        <taxon>Strongylidae</taxon>
        <taxon>Oesophagostomum</taxon>
    </lineage>
</organism>
<gene>
    <name evidence="2" type="ORF">OESDEN_06851</name>
</gene>
<proteinExistence type="predicted"/>
<evidence type="ECO:0000313" key="3">
    <source>
        <dbReference type="Proteomes" id="UP000053660"/>
    </source>
</evidence>
<evidence type="ECO:0000313" key="2">
    <source>
        <dbReference type="EMBL" id="KHJ93240.1"/>
    </source>
</evidence>
<evidence type="ECO:0000256" key="1">
    <source>
        <dbReference type="SAM" id="MobiDB-lite"/>
    </source>
</evidence>
<name>A0A0B1TD09_OESDE</name>
<dbReference type="EMBL" id="KN550871">
    <property type="protein sequence ID" value="KHJ93240.1"/>
    <property type="molecule type" value="Genomic_DNA"/>
</dbReference>